<dbReference type="Gene3D" id="2.70.100.10">
    <property type="entry name" value="Glycoside hydrolase, family 7, domain"/>
    <property type="match status" value="1"/>
</dbReference>
<feature type="compositionally biased region" description="Low complexity" evidence="12">
    <location>
        <begin position="460"/>
        <end position="486"/>
    </location>
</feature>
<dbReference type="PROSITE" id="PS51164">
    <property type="entry name" value="CBM1_2"/>
    <property type="match status" value="1"/>
</dbReference>
<keyword evidence="5 11" id="KW-0136">Cellulose degradation</keyword>
<feature type="region of interest" description="Disordered" evidence="12">
    <location>
        <begin position="451"/>
        <end position="486"/>
    </location>
</feature>
<dbReference type="Pfam" id="PF00734">
    <property type="entry name" value="CBM_1"/>
    <property type="match status" value="1"/>
</dbReference>
<evidence type="ECO:0000256" key="3">
    <source>
        <dbReference type="ARBA" id="ARBA00022729"/>
    </source>
</evidence>
<protein>
    <recommendedName>
        <fullName evidence="11">Glucanase</fullName>
        <ecNumber evidence="11">3.2.1.-</ecNumber>
    </recommendedName>
</protein>
<evidence type="ECO:0000256" key="12">
    <source>
        <dbReference type="SAM" id="MobiDB-lite"/>
    </source>
</evidence>
<evidence type="ECO:0000256" key="5">
    <source>
        <dbReference type="ARBA" id="ARBA00023001"/>
    </source>
</evidence>
<keyword evidence="3 13" id="KW-0732">Signal</keyword>
<keyword evidence="4 11" id="KW-0378">Hydrolase</keyword>
<dbReference type="PANTHER" id="PTHR33753:SF1">
    <property type="entry name" value="ENDO-BETA-1,4-GLUCANASE CELB"/>
    <property type="match status" value="1"/>
</dbReference>
<evidence type="ECO:0000256" key="11">
    <source>
        <dbReference type="RuleBase" id="RU361164"/>
    </source>
</evidence>
<dbReference type="PRINTS" id="PR00734">
    <property type="entry name" value="GLHYDRLASE7"/>
</dbReference>
<feature type="domain" description="CBM1" evidence="14">
    <location>
        <begin position="485"/>
        <end position="520"/>
    </location>
</feature>
<evidence type="ECO:0000256" key="13">
    <source>
        <dbReference type="SAM" id="SignalP"/>
    </source>
</evidence>
<dbReference type="InParanoid" id="A0A067NSJ4"/>
<evidence type="ECO:0000256" key="6">
    <source>
        <dbReference type="ARBA" id="ARBA00023157"/>
    </source>
</evidence>
<keyword evidence="6" id="KW-1015">Disulfide bond</keyword>
<evidence type="ECO:0000256" key="8">
    <source>
        <dbReference type="ARBA" id="ARBA00023277"/>
    </source>
</evidence>
<dbReference type="EC" id="3.2.1.-" evidence="11"/>
<dbReference type="HOGENOM" id="CLU_020817_3_2_1"/>
<proteinExistence type="inferred from homology"/>
<evidence type="ECO:0000256" key="1">
    <source>
        <dbReference type="ARBA" id="ARBA00000966"/>
    </source>
</evidence>
<gene>
    <name evidence="15" type="ORF">PLEOSDRAFT_1084730</name>
</gene>
<keyword evidence="7" id="KW-0325">Glycoprotein</keyword>
<accession>A0A067NSJ4</accession>
<dbReference type="PANTHER" id="PTHR33753">
    <property type="entry name" value="1,4-BETA-D-GLUCAN CELLOBIOHYDROLASE B"/>
    <property type="match status" value="1"/>
</dbReference>
<evidence type="ECO:0000313" key="15">
    <source>
        <dbReference type="EMBL" id="KDQ27077.1"/>
    </source>
</evidence>
<evidence type="ECO:0000256" key="7">
    <source>
        <dbReference type="ARBA" id="ARBA00023180"/>
    </source>
</evidence>
<dbReference type="OrthoDB" id="412382at2759"/>
<sequence length="520" mass="55320">MFRSAALIAFTYAAVVLGQQVGTLTTETHPPLTIQECTASGCTTQQKSVVLDSNWRWTHSTSGSDNCYTGNSWDPTLCPDPATCASNCAIDGADYSSTYGITTSGNALTLRFVTTGAYSTNVGSRVYLMDNADTYKIFNLKNKEFTFDVDMSGLPCGLNGALYFSEMAADGGKAANAGNNAGAKYGTGYCDAQCPHDIKWINGEANVLDWNPSGTDDNAGNGRYGACCAEMDIWEANSEATAYTPHVCRDPGLFRCEGLECGDGSDRYSSVCDKDGCDFNSYRMGDRNFLGRGKTIDTTKKITVVTQFITADNTDNGALVEIRRVYVQDGVTYQNSFATFPSLSQYNSISDEFCVAQKTLFGDNQYYNLQGGTEKMGDALANGMVLIMSLWSDHAAHMLWLDSDFPLDKDPSEPGVSRGACPTTSGDPDDMVANHGSASVTFSNIKFGPHGSTYSGSGNPPTSSIPVTSQTPVTSTSAGPSTPTGTVPQWGQCGGNGYTGPTACAAGTCTVVNEWYSQCL</sequence>
<feature type="signal peptide" evidence="13">
    <location>
        <begin position="1"/>
        <end position="18"/>
    </location>
</feature>
<dbReference type="PROSITE" id="PS00562">
    <property type="entry name" value="CBM1_1"/>
    <property type="match status" value="1"/>
</dbReference>
<dbReference type="SUPFAM" id="SSF57180">
    <property type="entry name" value="Cellulose-binding domain"/>
    <property type="match status" value="1"/>
</dbReference>
<evidence type="ECO:0000256" key="4">
    <source>
        <dbReference type="ARBA" id="ARBA00022801"/>
    </source>
</evidence>
<dbReference type="InterPro" id="IPR037019">
    <property type="entry name" value="Glyco_hydro_7_sf"/>
</dbReference>
<evidence type="ECO:0000256" key="10">
    <source>
        <dbReference type="ARBA" id="ARBA00023326"/>
    </source>
</evidence>
<dbReference type="GO" id="GO:0030245">
    <property type="term" value="P:cellulose catabolic process"/>
    <property type="evidence" value="ECO:0007669"/>
    <property type="project" value="UniProtKB-KW"/>
</dbReference>
<dbReference type="Pfam" id="PF00840">
    <property type="entry name" value="Glyco_hydro_7"/>
    <property type="match status" value="1"/>
</dbReference>
<dbReference type="GO" id="GO:0005576">
    <property type="term" value="C:extracellular region"/>
    <property type="evidence" value="ECO:0007669"/>
    <property type="project" value="InterPro"/>
</dbReference>
<dbReference type="CDD" id="cd07999">
    <property type="entry name" value="GH7_CBH_EG"/>
    <property type="match status" value="1"/>
</dbReference>
<dbReference type="GO" id="GO:0008810">
    <property type="term" value="F:cellulase activity"/>
    <property type="evidence" value="ECO:0007669"/>
    <property type="project" value="UniProtKB-EC"/>
</dbReference>
<reference evidence="16" key="1">
    <citation type="journal article" date="2014" name="Proc. Natl. Acad. Sci. U.S.A.">
        <title>Extensive sampling of basidiomycete genomes demonstrates inadequacy of the white-rot/brown-rot paradigm for wood decay fungi.</title>
        <authorList>
            <person name="Riley R."/>
            <person name="Salamov A.A."/>
            <person name="Brown D.W."/>
            <person name="Nagy L.G."/>
            <person name="Floudas D."/>
            <person name="Held B.W."/>
            <person name="Levasseur A."/>
            <person name="Lombard V."/>
            <person name="Morin E."/>
            <person name="Otillar R."/>
            <person name="Lindquist E.A."/>
            <person name="Sun H."/>
            <person name="LaButti K.M."/>
            <person name="Schmutz J."/>
            <person name="Jabbour D."/>
            <person name="Luo H."/>
            <person name="Baker S.E."/>
            <person name="Pisabarro A.G."/>
            <person name="Walton J.D."/>
            <person name="Blanchette R.A."/>
            <person name="Henrissat B."/>
            <person name="Martin F."/>
            <person name="Cullen D."/>
            <person name="Hibbett D.S."/>
            <person name="Grigoriev I.V."/>
        </authorList>
    </citation>
    <scope>NUCLEOTIDE SEQUENCE [LARGE SCALE GENOMIC DNA]</scope>
    <source>
        <strain evidence="16">PC15</strain>
    </source>
</reference>
<organism evidence="15 16">
    <name type="scientific">Pleurotus ostreatus (strain PC15)</name>
    <name type="common">Oyster mushroom</name>
    <dbReference type="NCBI Taxonomy" id="1137138"/>
    <lineage>
        <taxon>Eukaryota</taxon>
        <taxon>Fungi</taxon>
        <taxon>Dikarya</taxon>
        <taxon>Basidiomycota</taxon>
        <taxon>Agaricomycotina</taxon>
        <taxon>Agaricomycetes</taxon>
        <taxon>Agaricomycetidae</taxon>
        <taxon>Agaricales</taxon>
        <taxon>Pleurotineae</taxon>
        <taxon>Pleurotaceae</taxon>
        <taxon>Pleurotus</taxon>
    </lineage>
</organism>
<dbReference type="SMART" id="SM00236">
    <property type="entry name" value="fCBD"/>
    <property type="match status" value="1"/>
</dbReference>
<dbReference type="EMBL" id="KL198009">
    <property type="protein sequence ID" value="KDQ27077.1"/>
    <property type="molecule type" value="Genomic_DNA"/>
</dbReference>
<keyword evidence="10 11" id="KW-0624">Polysaccharide degradation</keyword>
<dbReference type="FunFam" id="2.70.100.10:FF:000001">
    <property type="entry name" value="Glucanase"/>
    <property type="match status" value="1"/>
</dbReference>
<evidence type="ECO:0000256" key="2">
    <source>
        <dbReference type="ARBA" id="ARBA00006044"/>
    </source>
</evidence>
<dbReference type="VEuPathDB" id="FungiDB:PLEOSDRAFT_1084730"/>
<dbReference type="InterPro" id="IPR001722">
    <property type="entry name" value="Glyco_hydro_7"/>
</dbReference>
<feature type="chain" id="PRO_5001642516" description="Glucanase" evidence="13">
    <location>
        <begin position="19"/>
        <end position="520"/>
    </location>
</feature>
<evidence type="ECO:0000313" key="16">
    <source>
        <dbReference type="Proteomes" id="UP000027073"/>
    </source>
</evidence>
<dbReference type="AlphaFoldDB" id="A0A067NSJ4"/>
<keyword evidence="8" id="KW-0119">Carbohydrate metabolism</keyword>
<dbReference type="SUPFAM" id="SSF49899">
    <property type="entry name" value="Concanavalin A-like lectins/glucanases"/>
    <property type="match status" value="1"/>
</dbReference>
<evidence type="ECO:0000256" key="9">
    <source>
        <dbReference type="ARBA" id="ARBA00023295"/>
    </source>
</evidence>
<dbReference type="GO" id="GO:0030248">
    <property type="term" value="F:cellulose binding"/>
    <property type="evidence" value="ECO:0007669"/>
    <property type="project" value="InterPro"/>
</dbReference>
<dbReference type="InterPro" id="IPR035971">
    <property type="entry name" value="CBD_sf"/>
</dbReference>
<dbReference type="Proteomes" id="UP000027073">
    <property type="component" value="Unassembled WGS sequence"/>
</dbReference>
<dbReference type="InterPro" id="IPR013320">
    <property type="entry name" value="ConA-like_dom_sf"/>
</dbReference>
<comment type="catalytic activity">
    <reaction evidence="1">
        <text>Endohydrolysis of (1-&gt;4)-beta-D-glucosidic linkages in cellulose, lichenin and cereal beta-D-glucans.</text>
        <dbReference type="EC" id="3.2.1.4"/>
    </reaction>
</comment>
<name>A0A067NSJ4_PLEO1</name>
<dbReference type="InterPro" id="IPR000254">
    <property type="entry name" value="CBD"/>
</dbReference>
<evidence type="ECO:0000259" key="14">
    <source>
        <dbReference type="PROSITE" id="PS51164"/>
    </source>
</evidence>
<dbReference type="STRING" id="1137138.A0A067NSJ4"/>
<comment type="similarity">
    <text evidence="2 11">Belongs to the glycosyl hydrolase 7 (cellulase C) family.</text>
</comment>
<keyword evidence="9 11" id="KW-0326">Glycosidase</keyword>